<comment type="similarity">
    <text evidence="4 15">Belongs to the D-alanine--D-alanine ligase family.</text>
</comment>
<evidence type="ECO:0000256" key="13">
    <source>
        <dbReference type="ARBA" id="ARBA00023316"/>
    </source>
</evidence>
<comment type="cofactor">
    <cofactor evidence="2">
        <name>Mg(2+)</name>
        <dbReference type="ChEBI" id="CHEBI:18420"/>
    </cofactor>
</comment>
<dbReference type="Gene3D" id="3.30.1490.20">
    <property type="entry name" value="ATP-grasp fold, A domain"/>
    <property type="match status" value="1"/>
</dbReference>
<dbReference type="EC" id="6.3.2.4" evidence="15"/>
<evidence type="ECO:0000256" key="5">
    <source>
        <dbReference type="ARBA" id="ARBA00022598"/>
    </source>
</evidence>
<dbReference type="SUPFAM" id="SSF56059">
    <property type="entry name" value="Glutathione synthetase ATP-binding domain-like"/>
    <property type="match status" value="1"/>
</dbReference>
<dbReference type="EMBL" id="CP080095">
    <property type="protein sequence ID" value="QYD68108.1"/>
    <property type="molecule type" value="Genomic_DNA"/>
</dbReference>
<comment type="cofactor">
    <cofactor evidence="1">
        <name>Mn(2+)</name>
        <dbReference type="ChEBI" id="CHEBI:29035"/>
    </cofactor>
</comment>
<dbReference type="PROSITE" id="PS50975">
    <property type="entry name" value="ATP_GRASP"/>
    <property type="match status" value="1"/>
</dbReference>
<evidence type="ECO:0000256" key="4">
    <source>
        <dbReference type="ARBA" id="ARBA00010871"/>
    </source>
</evidence>
<comment type="catalytic activity">
    <reaction evidence="14 15">
        <text>2 D-alanine + ATP = D-alanyl-D-alanine + ADP + phosphate + H(+)</text>
        <dbReference type="Rhea" id="RHEA:11224"/>
        <dbReference type="ChEBI" id="CHEBI:15378"/>
        <dbReference type="ChEBI" id="CHEBI:30616"/>
        <dbReference type="ChEBI" id="CHEBI:43474"/>
        <dbReference type="ChEBI" id="CHEBI:57416"/>
        <dbReference type="ChEBI" id="CHEBI:57822"/>
        <dbReference type="ChEBI" id="CHEBI:456216"/>
        <dbReference type="EC" id="6.3.2.4"/>
    </reaction>
</comment>
<dbReference type="Gene3D" id="3.40.50.20">
    <property type="match status" value="1"/>
</dbReference>
<proteinExistence type="inferred from homology"/>
<keyword evidence="6" id="KW-0479">Metal-binding</keyword>
<evidence type="ECO:0000313" key="18">
    <source>
        <dbReference type="EMBL" id="QYD68108.1"/>
    </source>
</evidence>
<evidence type="ECO:0000256" key="12">
    <source>
        <dbReference type="ARBA" id="ARBA00023211"/>
    </source>
</evidence>
<evidence type="ECO:0000256" key="8">
    <source>
        <dbReference type="ARBA" id="ARBA00022840"/>
    </source>
</evidence>
<dbReference type="GO" id="GO:0016874">
    <property type="term" value="F:ligase activity"/>
    <property type="evidence" value="ECO:0007669"/>
    <property type="project" value="UniProtKB-KW"/>
</dbReference>
<dbReference type="InterPro" id="IPR013815">
    <property type="entry name" value="ATP_grasp_subdomain_1"/>
</dbReference>
<evidence type="ECO:0000259" key="17">
    <source>
        <dbReference type="PROSITE" id="PS50975"/>
    </source>
</evidence>
<dbReference type="Pfam" id="PF01820">
    <property type="entry name" value="Dala_Dala_lig_N"/>
    <property type="match status" value="1"/>
</dbReference>
<keyword evidence="15" id="KW-0963">Cytoplasm</keyword>
<evidence type="ECO:0000256" key="1">
    <source>
        <dbReference type="ARBA" id="ARBA00001936"/>
    </source>
</evidence>
<keyword evidence="7 16" id="KW-0547">Nucleotide-binding</keyword>
<dbReference type="PANTHER" id="PTHR23132">
    <property type="entry name" value="D-ALANINE--D-ALANINE LIGASE"/>
    <property type="match status" value="1"/>
</dbReference>
<dbReference type="Gene3D" id="3.30.470.20">
    <property type="entry name" value="ATP-grasp fold, B domain"/>
    <property type="match status" value="1"/>
</dbReference>
<dbReference type="Proteomes" id="UP000826462">
    <property type="component" value="Chromosome 1"/>
</dbReference>
<keyword evidence="19" id="KW-1185">Reference proteome</keyword>
<dbReference type="InterPro" id="IPR000291">
    <property type="entry name" value="D-Ala_lig_Van_CS"/>
</dbReference>
<evidence type="ECO:0000256" key="7">
    <source>
        <dbReference type="ARBA" id="ARBA00022741"/>
    </source>
</evidence>
<dbReference type="NCBIfam" id="TIGR01205">
    <property type="entry name" value="D_ala_D_alaTIGR"/>
    <property type="match status" value="1"/>
</dbReference>
<reference evidence="18 19" key="1">
    <citation type="submission" date="2021-07" db="EMBL/GenBank/DDBJ databases">
        <title>Paraburkholderia edwinii protects Aspergillus sp. from phenazines by acting as a toxin sponge.</title>
        <authorList>
            <person name="Dahlstrom K.M."/>
            <person name="Newman D.K."/>
        </authorList>
    </citation>
    <scope>NUCLEOTIDE SEQUENCE [LARGE SCALE GENOMIC DNA]</scope>
    <source>
        <strain evidence="18 19">Pe01</strain>
    </source>
</reference>
<sequence length="365" mass="39107">MSVNANARQRVAVLFGGPSDEYDVSCHSAANVVRALNRERFSVTPVRITRESVWIVGEEIGSEQGTVIDEAHLLHSTRDELSRAASSVGASVAAAVASLARMDVVFPVLHGRYGEDGTVQALLELARVPYVGNGVFASAAGMDKQQTKRLLAADGLTVADGVVLGPGDTAIDEATRARLGLPVFVKPARSGSSFGVTKVNRWSDLDAALELARESDSKVLVERAVPGREVDVAVLEYPDGTLVAGPPLEIVLPGSVDFFDYGAKYENDAVEFRIPAELDPQLTERLHELAIEVFRTLDCKGMLRVDFFLRPEADGSGGVVPVVNEVNTMPGMTAMSQYPQIWKAGGIEYSDLLTILIDTALAADR</sequence>
<keyword evidence="10 15" id="KW-0133">Cell shape</keyword>
<keyword evidence="13 15" id="KW-0961">Cell wall biogenesis/degradation</keyword>
<dbReference type="InterPro" id="IPR011095">
    <property type="entry name" value="Dala_Dala_lig_C"/>
</dbReference>
<keyword evidence="8 16" id="KW-0067">ATP-binding</keyword>
<evidence type="ECO:0000256" key="3">
    <source>
        <dbReference type="ARBA" id="ARBA00003921"/>
    </source>
</evidence>
<dbReference type="HAMAP" id="MF_00047">
    <property type="entry name" value="Dala_Dala_lig"/>
    <property type="match status" value="1"/>
</dbReference>
<dbReference type="InterPro" id="IPR016185">
    <property type="entry name" value="PreATP-grasp_dom_sf"/>
</dbReference>
<dbReference type="NCBIfam" id="NF002528">
    <property type="entry name" value="PRK01966.1-4"/>
    <property type="match status" value="1"/>
</dbReference>
<comment type="subcellular location">
    <subcellularLocation>
        <location evidence="15">Cytoplasm</location>
    </subcellularLocation>
</comment>
<evidence type="ECO:0000256" key="9">
    <source>
        <dbReference type="ARBA" id="ARBA00022842"/>
    </source>
</evidence>
<feature type="domain" description="ATP-grasp" evidence="17">
    <location>
        <begin position="148"/>
        <end position="358"/>
    </location>
</feature>
<keyword evidence="9" id="KW-0460">Magnesium</keyword>
<dbReference type="InterPro" id="IPR011127">
    <property type="entry name" value="Dala_Dala_lig_N"/>
</dbReference>
<protein>
    <recommendedName>
        <fullName evidence="15">D-alanine--D-alanine ligase</fullName>
        <ecNumber evidence="15">6.3.2.4</ecNumber>
    </recommendedName>
    <alternativeName>
        <fullName evidence="15">D-Ala-D-Ala ligase</fullName>
    </alternativeName>
    <alternativeName>
        <fullName evidence="15">D-alanylalanine synthetase</fullName>
    </alternativeName>
</protein>
<name>A0ABX8UMB2_9BURK</name>
<keyword evidence="11 15" id="KW-0573">Peptidoglycan synthesis</keyword>
<comment type="function">
    <text evidence="3 15">Cell wall formation.</text>
</comment>
<dbReference type="PANTHER" id="PTHR23132:SF25">
    <property type="entry name" value="D-ALANINE--D-ALANINE LIGASE A"/>
    <property type="match status" value="1"/>
</dbReference>
<dbReference type="RefSeq" id="WP_219797501.1">
    <property type="nucleotide sequence ID" value="NZ_CP080095.1"/>
</dbReference>
<evidence type="ECO:0000256" key="6">
    <source>
        <dbReference type="ARBA" id="ARBA00022723"/>
    </source>
</evidence>
<evidence type="ECO:0000313" key="19">
    <source>
        <dbReference type="Proteomes" id="UP000826462"/>
    </source>
</evidence>
<evidence type="ECO:0000256" key="11">
    <source>
        <dbReference type="ARBA" id="ARBA00022984"/>
    </source>
</evidence>
<dbReference type="Pfam" id="PF07478">
    <property type="entry name" value="Dala_Dala_lig_C"/>
    <property type="match status" value="1"/>
</dbReference>
<keyword evidence="12" id="KW-0464">Manganese</keyword>
<dbReference type="PROSITE" id="PS00843">
    <property type="entry name" value="DALA_DALA_LIGASE_1"/>
    <property type="match status" value="1"/>
</dbReference>
<dbReference type="PIRSF" id="PIRSF039102">
    <property type="entry name" value="Ddl/VanB"/>
    <property type="match status" value="1"/>
</dbReference>
<dbReference type="InterPro" id="IPR011761">
    <property type="entry name" value="ATP-grasp"/>
</dbReference>
<keyword evidence="5 15" id="KW-0436">Ligase</keyword>
<evidence type="ECO:0000256" key="10">
    <source>
        <dbReference type="ARBA" id="ARBA00022960"/>
    </source>
</evidence>
<evidence type="ECO:0000256" key="14">
    <source>
        <dbReference type="ARBA" id="ARBA00047614"/>
    </source>
</evidence>
<evidence type="ECO:0000256" key="16">
    <source>
        <dbReference type="PROSITE-ProRule" id="PRU00409"/>
    </source>
</evidence>
<comment type="pathway">
    <text evidence="15">Cell wall biogenesis; peptidoglycan biosynthesis.</text>
</comment>
<dbReference type="InterPro" id="IPR005905">
    <property type="entry name" value="D_ala_D_ala"/>
</dbReference>
<gene>
    <name evidence="15" type="primary">ddl</name>
    <name evidence="18" type="ORF">KZJ38_17755</name>
</gene>
<evidence type="ECO:0000256" key="15">
    <source>
        <dbReference type="HAMAP-Rule" id="MF_00047"/>
    </source>
</evidence>
<evidence type="ECO:0000256" key="2">
    <source>
        <dbReference type="ARBA" id="ARBA00001946"/>
    </source>
</evidence>
<dbReference type="SUPFAM" id="SSF52440">
    <property type="entry name" value="PreATP-grasp domain"/>
    <property type="match status" value="1"/>
</dbReference>
<organism evidence="18 19">
    <name type="scientific">Paraburkholderia edwinii</name>
    <dbReference type="NCBI Taxonomy" id="2861782"/>
    <lineage>
        <taxon>Bacteria</taxon>
        <taxon>Pseudomonadati</taxon>
        <taxon>Pseudomonadota</taxon>
        <taxon>Betaproteobacteria</taxon>
        <taxon>Burkholderiales</taxon>
        <taxon>Burkholderiaceae</taxon>
        <taxon>Paraburkholderia</taxon>
    </lineage>
</organism>
<accession>A0ABX8UMB2</accession>